<evidence type="ECO:0000256" key="1">
    <source>
        <dbReference type="ARBA" id="ARBA00022634"/>
    </source>
</evidence>
<dbReference type="Gene3D" id="1.10.150.20">
    <property type="entry name" value="5' to 3' exonuclease, C-terminal subdomain"/>
    <property type="match status" value="1"/>
</dbReference>
<dbReference type="GO" id="GO:0003677">
    <property type="term" value="F:DNA binding"/>
    <property type="evidence" value="ECO:0007669"/>
    <property type="project" value="UniProtKB-UniRule"/>
</dbReference>
<dbReference type="Pfam" id="PF10391">
    <property type="entry name" value="DNA_pol_lambd_f"/>
    <property type="match status" value="1"/>
</dbReference>
<comment type="caution">
    <text evidence="13">The sequence shown here is derived from an EMBL/GenBank/DDBJ whole genome shotgun (WGS) entry which is preliminary data.</text>
</comment>
<dbReference type="EC" id="2.7.7.7" evidence="10"/>
<keyword evidence="10" id="KW-0539">Nucleus</keyword>
<name>A0A9N8DMU0_9STRA</name>
<feature type="region of interest" description="Disordered" evidence="11">
    <location>
        <begin position="152"/>
        <end position="198"/>
    </location>
</feature>
<dbReference type="GO" id="GO:0003887">
    <property type="term" value="F:DNA-directed DNA polymerase activity"/>
    <property type="evidence" value="ECO:0007669"/>
    <property type="project" value="UniProtKB-UniRule"/>
</dbReference>
<keyword evidence="1" id="KW-0237">DNA synthesis</keyword>
<dbReference type="SMART" id="SM00483">
    <property type="entry name" value="POLXc"/>
    <property type="match status" value="1"/>
</dbReference>
<dbReference type="Gene3D" id="1.10.150.110">
    <property type="entry name" value="DNA polymerase beta, N-terminal domain-like"/>
    <property type="match status" value="1"/>
</dbReference>
<dbReference type="CDD" id="cd00141">
    <property type="entry name" value="NT_POLXc"/>
    <property type="match status" value="1"/>
</dbReference>
<dbReference type="EMBL" id="CAICTM010000246">
    <property type="protein sequence ID" value="CAB9505908.1"/>
    <property type="molecule type" value="Genomic_DNA"/>
</dbReference>
<dbReference type="Proteomes" id="UP001153069">
    <property type="component" value="Unassembled WGS sequence"/>
</dbReference>
<dbReference type="SUPFAM" id="SSF81301">
    <property type="entry name" value="Nucleotidyltransferase"/>
    <property type="match status" value="1"/>
</dbReference>
<dbReference type="InterPro" id="IPR028207">
    <property type="entry name" value="DNA_pol_B_palm_palm"/>
</dbReference>
<comment type="subcellular location">
    <subcellularLocation>
        <location evidence="10">Nucleus</location>
    </subcellularLocation>
</comment>
<dbReference type="OrthoDB" id="44375at2759"/>
<accession>A0A9N8DMU0</accession>
<keyword evidence="3 10" id="KW-0548">Nucleotidyltransferase</keyword>
<dbReference type="InterPro" id="IPR002054">
    <property type="entry name" value="DNA-dir_DNA_pol_X"/>
</dbReference>
<dbReference type="InterPro" id="IPR002008">
    <property type="entry name" value="DNA_pol_X_beta-like"/>
</dbReference>
<evidence type="ECO:0000256" key="3">
    <source>
        <dbReference type="ARBA" id="ARBA00022695"/>
    </source>
</evidence>
<dbReference type="PANTHER" id="PTHR11276:SF28">
    <property type="entry name" value="DNA POLYMERASE LAMBDA"/>
    <property type="match status" value="1"/>
</dbReference>
<dbReference type="InterPro" id="IPR022312">
    <property type="entry name" value="DNA_pol_X"/>
</dbReference>
<evidence type="ECO:0000256" key="9">
    <source>
        <dbReference type="PIRSR" id="PIRSR622312-50"/>
    </source>
</evidence>
<dbReference type="Gene3D" id="3.30.460.10">
    <property type="entry name" value="Beta Polymerase, domain 2"/>
    <property type="match status" value="1"/>
</dbReference>
<keyword evidence="5 10" id="KW-0227">DNA damage</keyword>
<evidence type="ECO:0000256" key="2">
    <source>
        <dbReference type="ARBA" id="ARBA00022679"/>
    </source>
</evidence>
<dbReference type="PANTHER" id="PTHR11276">
    <property type="entry name" value="DNA POLYMERASE TYPE-X FAMILY MEMBER"/>
    <property type="match status" value="1"/>
</dbReference>
<dbReference type="SUPFAM" id="SSF47802">
    <property type="entry name" value="DNA polymerase beta, N-terminal domain-like"/>
    <property type="match status" value="1"/>
</dbReference>
<feature type="active site" description="Nucleophile; Schiff-base intermediate with DNA; for 5'-dRP lyase activity" evidence="9">
    <location>
        <position position="269"/>
    </location>
</feature>
<gene>
    <name evidence="13" type="ORF">SEMRO_247_G098160.1</name>
</gene>
<feature type="compositionally biased region" description="Low complexity" evidence="11">
    <location>
        <begin position="152"/>
        <end position="176"/>
    </location>
</feature>
<organism evidence="13 14">
    <name type="scientific">Seminavis robusta</name>
    <dbReference type="NCBI Taxonomy" id="568900"/>
    <lineage>
        <taxon>Eukaryota</taxon>
        <taxon>Sar</taxon>
        <taxon>Stramenopiles</taxon>
        <taxon>Ochrophyta</taxon>
        <taxon>Bacillariophyta</taxon>
        <taxon>Bacillariophyceae</taxon>
        <taxon>Bacillariophycidae</taxon>
        <taxon>Naviculales</taxon>
        <taxon>Naviculaceae</taxon>
        <taxon>Seminavis</taxon>
    </lineage>
</organism>
<dbReference type="InterPro" id="IPR043519">
    <property type="entry name" value="NT_sf"/>
</dbReference>
<dbReference type="GO" id="GO:0005634">
    <property type="term" value="C:nucleus"/>
    <property type="evidence" value="ECO:0007669"/>
    <property type="project" value="UniProtKB-SubCell"/>
</dbReference>
<sequence>MDMDKTASRDGSIGQDDDRKIRLFVLKWGTAMPQSRIDSLVRTAQDKGATVVSDFAARLTPAQRKVANKKTRKRQRQLDRIPLPTHLVLDESLTMERAAQVLQFASVDDFSEFLHKHQIQCALPTWITRTKGKLPAQLPREHRWWKINLSSPSKRQKYSQSSQQTSTTLSQLQQQPAAKEHEESDEEEANPKRKNGGVFPNNFLVMTKLRELSRLHQKCPLLKEDVWRGYTYDRAAGRIQNLDFEVTLDPTVQSMIARIHGIGPATQDKICQILQTGTIDRIQEFQKSPERNAMKVMMAIWGVGRVLASQLVQVYKFQTIQDVCHALATNRLEMERNQRIGVDCHQDFKDHMDRSEVEEIGKIIETAMRRHFNYDSNNNNNNSNNPLEITIMGSYRRGKAECGDVDVLITHKDYVKTVPETVLGEMVEELLDEGHMAYHLTFIAGMKLRSKDNGDYCKGGYNADDGDKVVQKSSTTKKHAGSSYMGVFYSPKVPGRRRRVDIKFYPFRERAFAWIHFTGCGFFNRSIRLYAEVKKGLKLSDHGLYNAKECVQERVLEASTERDIFDYLGLEYKEPHERDSHDAVVFDDGLGETAAKSKFLADVDAYDWID</sequence>
<dbReference type="GO" id="GO:0046872">
    <property type="term" value="F:metal ion binding"/>
    <property type="evidence" value="ECO:0007669"/>
    <property type="project" value="UniProtKB-UniRule"/>
</dbReference>
<dbReference type="Pfam" id="PF14716">
    <property type="entry name" value="HHH_8"/>
    <property type="match status" value="1"/>
</dbReference>
<comment type="similarity">
    <text evidence="10">Belongs to the DNA polymerase type-X family.</text>
</comment>
<evidence type="ECO:0000256" key="8">
    <source>
        <dbReference type="ARBA" id="ARBA00049244"/>
    </source>
</evidence>
<keyword evidence="7 10" id="KW-0234">DNA repair</keyword>
<dbReference type="PRINTS" id="PR00869">
    <property type="entry name" value="DNAPOLX"/>
</dbReference>
<comment type="catalytic activity">
    <reaction evidence="8 10">
        <text>DNA(n) + a 2'-deoxyribonucleoside 5'-triphosphate = DNA(n+1) + diphosphate</text>
        <dbReference type="Rhea" id="RHEA:22508"/>
        <dbReference type="Rhea" id="RHEA-COMP:17339"/>
        <dbReference type="Rhea" id="RHEA-COMP:17340"/>
        <dbReference type="ChEBI" id="CHEBI:33019"/>
        <dbReference type="ChEBI" id="CHEBI:61560"/>
        <dbReference type="ChEBI" id="CHEBI:173112"/>
        <dbReference type="EC" id="2.7.7.7"/>
    </reaction>
</comment>
<dbReference type="InterPro" id="IPR027421">
    <property type="entry name" value="DNA_pol_lamdba_lyase_dom_sf"/>
</dbReference>
<evidence type="ECO:0000313" key="14">
    <source>
        <dbReference type="Proteomes" id="UP001153069"/>
    </source>
</evidence>
<dbReference type="Gene3D" id="3.30.210.10">
    <property type="entry name" value="DNA polymerase, thumb domain"/>
    <property type="match status" value="1"/>
</dbReference>
<dbReference type="SUPFAM" id="SSF81585">
    <property type="entry name" value="PsbU/PolX domain-like"/>
    <property type="match status" value="1"/>
</dbReference>
<dbReference type="Pfam" id="PF14792">
    <property type="entry name" value="DNA_pol_B_palm"/>
    <property type="match status" value="1"/>
</dbReference>
<keyword evidence="4" id="KW-0235">DNA replication</keyword>
<dbReference type="PRINTS" id="PR00870">
    <property type="entry name" value="DNAPOLXBETA"/>
</dbReference>
<evidence type="ECO:0000256" key="5">
    <source>
        <dbReference type="ARBA" id="ARBA00022763"/>
    </source>
</evidence>
<proteinExistence type="inferred from homology"/>
<protein>
    <recommendedName>
        <fullName evidence="10">DNA polymerase</fullName>
        <ecNumber evidence="10">2.7.7.7</ecNumber>
    </recommendedName>
</protein>
<comment type="function">
    <text evidence="10">DNA polymerase that functions in several pathways of DNA repair. Involved in base excision repair (BER) responsible for repair of lesions that give rise to abasic (AP) sites in DNA. Also contributes to DNA double-strand break repair by non-homologous end joining and homologous recombination. Has both template-dependent and template-independent (terminal transferase) DNA polymerase activities. Has also a 5'-deoxyribose-5-phosphate lyase (dRP lyase) activity.</text>
</comment>
<keyword evidence="14" id="KW-1185">Reference proteome</keyword>
<dbReference type="Pfam" id="PF14791">
    <property type="entry name" value="DNA_pol_B_thumb"/>
    <property type="match status" value="1"/>
</dbReference>
<dbReference type="InterPro" id="IPR037160">
    <property type="entry name" value="DNA_Pol_thumb_sf"/>
</dbReference>
<dbReference type="AlphaFoldDB" id="A0A9N8DMU0"/>
<evidence type="ECO:0000256" key="7">
    <source>
        <dbReference type="ARBA" id="ARBA00023204"/>
    </source>
</evidence>
<dbReference type="GO" id="GO:0006303">
    <property type="term" value="P:double-strand break repair via nonhomologous end joining"/>
    <property type="evidence" value="ECO:0007669"/>
    <property type="project" value="TreeGrafter"/>
</dbReference>
<dbReference type="InterPro" id="IPR010996">
    <property type="entry name" value="HHH_MUS81"/>
</dbReference>
<dbReference type="InterPro" id="IPR018944">
    <property type="entry name" value="DNA_pol_lambd_fingers_domain"/>
</dbReference>
<evidence type="ECO:0000256" key="6">
    <source>
        <dbReference type="ARBA" id="ARBA00022932"/>
    </source>
</evidence>
<feature type="domain" description="DNA-directed DNA polymerase X" evidence="12">
    <location>
        <begin position="206"/>
        <end position="579"/>
    </location>
</feature>
<keyword evidence="2 10" id="KW-0808">Transferase</keyword>
<evidence type="ECO:0000256" key="4">
    <source>
        <dbReference type="ARBA" id="ARBA00022705"/>
    </source>
</evidence>
<keyword evidence="6 10" id="KW-0239">DNA-directed DNA polymerase</keyword>
<evidence type="ECO:0000259" key="12">
    <source>
        <dbReference type="SMART" id="SM00483"/>
    </source>
</evidence>
<evidence type="ECO:0000256" key="11">
    <source>
        <dbReference type="SAM" id="MobiDB-lite"/>
    </source>
</evidence>
<evidence type="ECO:0000313" key="13">
    <source>
        <dbReference type="EMBL" id="CAB9505908.1"/>
    </source>
</evidence>
<reference evidence="13" key="1">
    <citation type="submission" date="2020-06" db="EMBL/GenBank/DDBJ databases">
        <authorList>
            <consortium name="Plant Systems Biology data submission"/>
        </authorList>
    </citation>
    <scope>NUCLEOTIDE SEQUENCE</scope>
    <source>
        <strain evidence="13">D6</strain>
    </source>
</reference>
<evidence type="ECO:0000256" key="10">
    <source>
        <dbReference type="RuleBase" id="RU366014"/>
    </source>
</evidence>
<dbReference type="InterPro" id="IPR029398">
    <property type="entry name" value="PolB_thumb"/>
</dbReference>